<organism evidence="1 2">
    <name type="scientific">Imshaugia aleurites</name>
    <dbReference type="NCBI Taxonomy" id="172621"/>
    <lineage>
        <taxon>Eukaryota</taxon>
        <taxon>Fungi</taxon>
        <taxon>Dikarya</taxon>
        <taxon>Ascomycota</taxon>
        <taxon>Pezizomycotina</taxon>
        <taxon>Lecanoromycetes</taxon>
        <taxon>OSLEUM clade</taxon>
        <taxon>Lecanoromycetidae</taxon>
        <taxon>Lecanorales</taxon>
        <taxon>Lecanorineae</taxon>
        <taxon>Parmeliaceae</taxon>
        <taxon>Imshaugia</taxon>
    </lineage>
</organism>
<dbReference type="Proteomes" id="UP000664534">
    <property type="component" value="Unassembled WGS sequence"/>
</dbReference>
<reference evidence="1" key="1">
    <citation type="submission" date="2021-03" db="EMBL/GenBank/DDBJ databases">
        <authorList>
            <person name="Tagirdzhanova G."/>
        </authorList>
    </citation>
    <scope>NUCLEOTIDE SEQUENCE</scope>
</reference>
<gene>
    <name evidence="1" type="ORF">IMSHALPRED_000709</name>
</gene>
<accession>A0A8H3G7Z9</accession>
<dbReference type="OrthoDB" id="5365129at2759"/>
<evidence type="ECO:0000313" key="2">
    <source>
        <dbReference type="Proteomes" id="UP000664534"/>
    </source>
</evidence>
<evidence type="ECO:0000313" key="1">
    <source>
        <dbReference type="EMBL" id="CAF9938193.1"/>
    </source>
</evidence>
<dbReference type="AlphaFoldDB" id="A0A8H3G7Z9"/>
<comment type="caution">
    <text evidence="1">The sequence shown here is derived from an EMBL/GenBank/DDBJ whole genome shotgun (WGS) entry which is preliminary data.</text>
</comment>
<proteinExistence type="predicted"/>
<sequence length="354" mass="40450">MASSVGKAVLTVLGVFGSMVGFTGFLPNEFPNKETHMVDGQQQARDSMVRVAVALNGGEGPTEADGPLPALVAFDEDKKYVGASDWGREFAEIESGGYADIWVSRKGPGRQPTYLQVLAHDDGICIAYISHLWRDGTRRGWLGDMGQACGKRWYYSNIVVGDDDHRPSCTWLNRDASTDGSDTFEHNEAAAMQIHMEDFTKTTEDYNTDPNFYCQEPAMLFRRKYSYKCNHENYELDGIPNPRDVHFWHAKDEDNMLRKQRRQLTQRSSNFDDRLITSVHEQHSARELCENDHSYGPDFVSFSEDAFCDMRTKQTWPLCNGGHIEDECYDLTTHSLITRSEHVKRNYVRVEDWD</sequence>
<protein>
    <submittedName>
        <fullName evidence="1">Uncharacterized protein</fullName>
    </submittedName>
</protein>
<keyword evidence="2" id="KW-1185">Reference proteome</keyword>
<dbReference type="EMBL" id="CAJPDT010000106">
    <property type="protein sequence ID" value="CAF9938193.1"/>
    <property type="molecule type" value="Genomic_DNA"/>
</dbReference>
<name>A0A8H3G7Z9_9LECA</name>